<name>A0ABV9C9Q7_9ACTN</name>
<dbReference type="Proteomes" id="UP001596004">
    <property type="component" value="Unassembled WGS sequence"/>
</dbReference>
<proteinExistence type="predicted"/>
<reference evidence="2" key="1">
    <citation type="journal article" date="2019" name="Int. J. Syst. Evol. Microbiol.">
        <title>The Global Catalogue of Microorganisms (GCM) 10K type strain sequencing project: providing services to taxonomists for standard genome sequencing and annotation.</title>
        <authorList>
            <consortium name="The Broad Institute Genomics Platform"/>
            <consortium name="The Broad Institute Genome Sequencing Center for Infectious Disease"/>
            <person name="Wu L."/>
            <person name="Ma J."/>
        </authorList>
    </citation>
    <scope>NUCLEOTIDE SEQUENCE [LARGE SCALE GENOMIC DNA]</scope>
    <source>
        <strain evidence="2">CGMCC 4.7132</strain>
    </source>
</reference>
<accession>A0ABV9C9Q7</accession>
<evidence type="ECO:0000313" key="1">
    <source>
        <dbReference type="EMBL" id="MFC4529410.1"/>
    </source>
</evidence>
<comment type="caution">
    <text evidence="1">The sequence shown here is derived from an EMBL/GenBank/DDBJ whole genome shotgun (WGS) entry which is preliminary data.</text>
</comment>
<gene>
    <name evidence="1" type="ORF">ACFO60_01445</name>
</gene>
<sequence length="163" mass="17138">MSVDLGVWYARTPLTPEEAARKYLAWCAGEASSGEVDLGGGLTLTADLVLGGDPAPAGDTASTSGLAWTDEKAAQAGAGGPVAEVIAFYDALTDEFPDLPDGDYRTSPWATPLTVGDEFVVMSIVFPRAAEVCRTVLRLAADHDLVCFDLHPDELFFGRPSSS</sequence>
<keyword evidence="2" id="KW-1185">Reference proteome</keyword>
<dbReference type="EMBL" id="JBHSFP010000001">
    <property type="protein sequence ID" value="MFC4529410.1"/>
    <property type="molecule type" value="Genomic_DNA"/>
</dbReference>
<dbReference type="RefSeq" id="WP_380835892.1">
    <property type="nucleotide sequence ID" value="NZ_JBHSFP010000001.1"/>
</dbReference>
<evidence type="ECO:0000313" key="2">
    <source>
        <dbReference type="Proteomes" id="UP001596004"/>
    </source>
</evidence>
<organism evidence="1 2">
    <name type="scientific">Sphaerisporangium dianthi</name>
    <dbReference type="NCBI Taxonomy" id="1436120"/>
    <lineage>
        <taxon>Bacteria</taxon>
        <taxon>Bacillati</taxon>
        <taxon>Actinomycetota</taxon>
        <taxon>Actinomycetes</taxon>
        <taxon>Streptosporangiales</taxon>
        <taxon>Streptosporangiaceae</taxon>
        <taxon>Sphaerisporangium</taxon>
    </lineage>
</organism>
<protein>
    <submittedName>
        <fullName evidence="1">Uncharacterized protein</fullName>
    </submittedName>
</protein>